<dbReference type="InterPro" id="IPR016161">
    <property type="entry name" value="Ald_DH/histidinol_DH"/>
</dbReference>
<accession>A0AAD8M2B6</accession>
<protein>
    <recommendedName>
        <fullName evidence="3">Aldehyde dehydrogenase domain-containing protein</fullName>
    </recommendedName>
</protein>
<reference evidence="4" key="2">
    <citation type="submission" date="2023-05" db="EMBL/GenBank/DDBJ databases">
        <authorList>
            <person name="Schelkunov M.I."/>
        </authorList>
    </citation>
    <scope>NUCLEOTIDE SEQUENCE</scope>
    <source>
        <strain evidence="4">Hsosn_3</strain>
        <tissue evidence="4">Leaf</tissue>
    </source>
</reference>
<dbReference type="InterPro" id="IPR015590">
    <property type="entry name" value="Aldehyde_DH_dom"/>
</dbReference>
<dbReference type="EMBL" id="JAUIZM010000011">
    <property type="protein sequence ID" value="KAK1358081.1"/>
    <property type="molecule type" value="Genomic_DNA"/>
</dbReference>
<comment type="caution">
    <text evidence="4">The sequence shown here is derived from an EMBL/GenBank/DDBJ whole genome shotgun (WGS) entry which is preliminary data.</text>
</comment>
<reference evidence="4" key="1">
    <citation type="submission" date="2023-02" db="EMBL/GenBank/DDBJ databases">
        <title>Genome of toxic invasive species Heracleum sosnowskyi carries increased number of genes despite the absence of recent whole-genome duplications.</title>
        <authorList>
            <person name="Schelkunov M."/>
            <person name="Shtratnikova V."/>
            <person name="Makarenko M."/>
            <person name="Klepikova A."/>
            <person name="Omelchenko D."/>
            <person name="Novikova G."/>
            <person name="Obukhova E."/>
            <person name="Bogdanov V."/>
            <person name="Penin A."/>
            <person name="Logacheva M."/>
        </authorList>
    </citation>
    <scope>NUCLEOTIDE SEQUENCE</scope>
    <source>
        <strain evidence="4">Hsosn_3</strain>
        <tissue evidence="4">Leaf</tissue>
    </source>
</reference>
<dbReference type="InterPro" id="IPR012394">
    <property type="entry name" value="Aldehyde_DH_NAD(P)"/>
</dbReference>
<dbReference type="AlphaFoldDB" id="A0AAD8M2B6"/>
<keyword evidence="2" id="KW-0560">Oxidoreductase</keyword>
<dbReference type="SUPFAM" id="SSF53720">
    <property type="entry name" value="ALDH-like"/>
    <property type="match status" value="1"/>
</dbReference>
<keyword evidence="5" id="KW-1185">Reference proteome</keyword>
<organism evidence="4 5">
    <name type="scientific">Heracleum sosnowskyi</name>
    <dbReference type="NCBI Taxonomy" id="360622"/>
    <lineage>
        <taxon>Eukaryota</taxon>
        <taxon>Viridiplantae</taxon>
        <taxon>Streptophyta</taxon>
        <taxon>Embryophyta</taxon>
        <taxon>Tracheophyta</taxon>
        <taxon>Spermatophyta</taxon>
        <taxon>Magnoliopsida</taxon>
        <taxon>eudicotyledons</taxon>
        <taxon>Gunneridae</taxon>
        <taxon>Pentapetalae</taxon>
        <taxon>asterids</taxon>
        <taxon>campanulids</taxon>
        <taxon>Apiales</taxon>
        <taxon>Apiaceae</taxon>
        <taxon>Apioideae</taxon>
        <taxon>apioid superclade</taxon>
        <taxon>Tordylieae</taxon>
        <taxon>Tordyliinae</taxon>
        <taxon>Heracleum</taxon>
    </lineage>
</organism>
<dbReference type="InterPro" id="IPR016163">
    <property type="entry name" value="Ald_DH_C"/>
</dbReference>
<dbReference type="Pfam" id="PF00171">
    <property type="entry name" value="Aldedh"/>
    <property type="match status" value="1"/>
</dbReference>
<name>A0AAD8M2B6_9APIA</name>
<evidence type="ECO:0000313" key="5">
    <source>
        <dbReference type="Proteomes" id="UP001237642"/>
    </source>
</evidence>
<evidence type="ECO:0000256" key="2">
    <source>
        <dbReference type="ARBA" id="ARBA00023002"/>
    </source>
</evidence>
<comment type="similarity">
    <text evidence="1">Belongs to the aldehyde dehydrogenase family.</text>
</comment>
<dbReference type="PANTHER" id="PTHR43570">
    <property type="entry name" value="ALDEHYDE DEHYDROGENASE"/>
    <property type="match status" value="1"/>
</dbReference>
<evidence type="ECO:0000256" key="1">
    <source>
        <dbReference type="ARBA" id="ARBA00009986"/>
    </source>
</evidence>
<dbReference type="GO" id="GO:0005737">
    <property type="term" value="C:cytoplasm"/>
    <property type="evidence" value="ECO:0007669"/>
    <property type="project" value="TreeGrafter"/>
</dbReference>
<evidence type="ECO:0000259" key="3">
    <source>
        <dbReference type="Pfam" id="PF00171"/>
    </source>
</evidence>
<dbReference type="GO" id="GO:0004029">
    <property type="term" value="F:aldehyde dehydrogenase (NAD+) activity"/>
    <property type="evidence" value="ECO:0007669"/>
    <property type="project" value="TreeGrafter"/>
</dbReference>
<dbReference type="Gene3D" id="3.40.309.10">
    <property type="entry name" value="Aldehyde Dehydrogenase, Chain A, domain 2"/>
    <property type="match status" value="1"/>
</dbReference>
<proteinExistence type="inferred from homology"/>
<gene>
    <name evidence="4" type="ORF">POM88_051337</name>
</gene>
<evidence type="ECO:0000313" key="4">
    <source>
        <dbReference type="EMBL" id="KAK1358081.1"/>
    </source>
</evidence>
<feature type="domain" description="Aldehyde dehydrogenase" evidence="3">
    <location>
        <begin position="1"/>
        <end position="106"/>
    </location>
</feature>
<sequence length="113" mass="12661">MELGGKCPAIFDSLFGDDMKVAVKRIASGKWGPCSRQACVEIDNILVEHKYASNLIDLLKKTIQKFYGEDMGKFKNLCKIVNKHHFNRLLNLLEDPAVAASIVYGGFLDEENL</sequence>
<dbReference type="GO" id="GO:0006081">
    <property type="term" value="P:aldehyde metabolic process"/>
    <property type="evidence" value="ECO:0007669"/>
    <property type="project" value="InterPro"/>
</dbReference>
<dbReference type="PANTHER" id="PTHR43570:SF17">
    <property type="entry name" value="ALDEHYDE DEHYDROGENASE FAMILY 3 MEMBER F1"/>
    <property type="match status" value="1"/>
</dbReference>
<dbReference type="Proteomes" id="UP001237642">
    <property type="component" value="Unassembled WGS sequence"/>
</dbReference>